<dbReference type="Proteomes" id="UP000784128">
    <property type="component" value="Unassembled WGS sequence"/>
</dbReference>
<keyword evidence="1" id="KW-0479">Metal-binding</keyword>
<organism evidence="4 5">
    <name type="scientific">Pelotalea chapellei</name>
    <dbReference type="NCBI Taxonomy" id="44671"/>
    <lineage>
        <taxon>Bacteria</taxon>
        <taxon>Pseudomonadati</taxon>
        <taxon>Thermodesulfobacteriota</taxon>
        <taxon>Desulfuromonadia</taxon>
        <taxon>Geobacterales</taxon>
        <taxon>Geobacteraceae</taxon>
        <taxon>Pelotalea</taxon>
    </lineage>
</organism>
<evidence type="ECO:0000313" key="5">
    <source>
        <dbReference type="Proteomes" id="UP000784128"/>
    </source>
</evidence>
<evidence type="ECO:0000256" key="2">
    <source>
        <dbReference type="ARBA" id="ARBA00023239"/>
    </source>
</evidence>
<dbReference type="RefSeq" id="WP_214297383.1">
    <property type="nucleotide sequence ID" value="NZ_JAHDYS010000005.1"/>
</dbReference>
<dbReference type="SUPFAM" id="SSF53639">
    <property type="entry name" value="AraD/HMP-PK domain-like"/>
    <property type="match status" value="1"/>
</dbReference>
<dbReference type="PANTHER" id="PTHR22789:SF0">
    <property type="entry name" value="3-OXO-TETRONATE 4-PHOSPHATE DECARBOXYLASE-RELATED"/>
    <property type="match status" value="1"/>
</dbReference>
<keyword evidence="5" id="KW-1185">Reference proteome</keyword>
<dbReference type="PANTHER" id="PTHR22789">
    <property type="entry name" value="FUCULOSE PHOSPHATE ALDOLASE"/>
    <property type="match status" value="1"/>
</dbReference>
<proteinExistence type="predicted"/>
<dbReference type="InterPro" id="IPR036409">
    <property type="entry name" value="Aldolase_II/adducin_N_sf"/>
</dbReference>
<dbReference type="InterPro" id="IPR050197">
    <property type="entry name" value="Aldolase_class_II_sugar_metab"/>
</dbReference>
<gene>
    <name evidence="4" type="ORF">KJB30_07155</name>
</gene>
<dbReference type="SMART" id="SM01007">
    <property type="entry name" value="Aldolase_II"/>
    <property type="match status" value="1"/>
</dbReference>
<evidence type="ECO:0000313" key="4">
    <source>
        <dbReference type="EMBL" id="MBT1071554.1"/>
    </source>
</evidence>
<feature type="domain" description="Class II aldolase/adducin N-terminal" evidence="3">
    <location>
        <begin position="202"/>
        <end position="380"/>
    </location>
</feature>
<sequence>MRDQLEKYSNKLKADRSALADRIALAAQDDILISAGESTLSLLSADILSQLNCLALVAATPALPFADFLVQRSCAQTHEIIPQDTETRTFLHDIPILRSSDLGTQPADTIARLLGNRKGIVVEGIGIIATGALTVEQAYINWSSVFHATFVKYLQDVLSNGFNLPGEASAFSRFRNEWLLPLSANGLEFREGPLLEKSEILHEMARVGSYTVHRGLVDSFFGNISYSNGDLIYISQTASSLDELPGCIDPVPFEDSSTVGITASSELVAHRRIFETTGCRAILHGHPRFAVIMSMQCEEQQQCHVRDCWKDCSKVRLLGATPVVAGEIGAGGIAKNVPPVIGSTGQAIVYGHGVFSIGKKDFAEAFQALVDVENWCREEYFRRFDEQYSTMSS</sequence>
<reference evidence="4 5" key="1">
    <citation type="submission" date="2021-05" db="EMBL/GenBank/DDBJ databases">
        <title>The draft genome of Geobacter chapellei DSM 13688.</title>
        <authorList>
            <person name="Xu Z."/>
            <person name="Masuda Y."/>
            <person name="Itoh H."/>
            <person name="Senoo K."/>
        </authorList>
    </citation>
    <scope>NUCLEOTIDE SEQUENCE [LARGE SCALE GENOMIC DNA]</scope>
    <source>
        <strain evidence="4 5">DSM 13688</strain>
    </source>
</reference>
<dbReference type="InterPro" id="IPR001303">
    <property type="entry name" value="Aldolase_II/adducin_N"/>
</dbReference>
<dbReference type="EMBL" id="JAHDYS010000005">
    <property type="protein sequence ID" value="MBT1071554.1"/>
    <property type="molecule type" value="Genomic_DNA"/>
</dbReference>
<dbReference type="Gene3D" id="3.40.225.10">
    <property type="entry name" value="Class II aldolase/adducin N-terminal domain"/>
    <property type="match status" value="1"/>
</dbReference>
<keyword evidence="2" id="KW-0456">Lyase</keyword>
<accession>A0ABS5U7C5</accession>
<dbReference type="Pfam" id="PF00596">
    <property type="entry name" value="Aldolase_II"/>
    <property type="match status" value="1"/>
</dbReference>
<comment type="caution">
    <text evidence="4">The sequence shown here is derived from an EMBL/GenBank/DDBJ whole genome shotgun (WGS) entry which is preliminary data.</text>
</comment>
<name>A0ABS5U7C5_9BACT</name>
<evidence type="ECO:0000256" key="1">
    <source>
        <dbReference type="ARBA" id="ARBA00022723"/>
    </source>
</evidence>
<protein>
    <submittedName>
        <fullName evidence="4">Class II aldolase/adducin family protein</fullName>
    </submittedName>
</protein>
<evidence type="ECO:0000259" key="3">
    <source>
        <dbReference type="SMART" id="SM01007"/>
    </source>
</evidence>